<dbReference type="EMBL" id="CDSF01000090">
    <property type="protein sequence ID" value="CEO99271.1"/>
    <property type="molecule type" value="Genomic_DNA"/>
</dbReference>
<feature type="non-terminal residue" evidence="3">
    <location>
        <position position="1"/>
    </location>
</feature>
<feature type="compositionally biased region" description="Low complexity" evidence="1">
    <location>
        <begin position="734"/>
        <end position="743"/>
    </location>
</feature>
<evidence type="ECO:0000313" key="3">
    <source>
        <dbReference type="EMBL" id="CEO99271.1"/>
    </source>
</evidence>
<dbReference type="GO" id="GO:0005886">
    <property type="term" value="C:plasma membrane"/>
    <property type="evidence" value="ECO:0007669"/>
    <property type="project" value="TreeGrafter"/>
</dbReference>
<feature type="region of interest" description="Disordered" evidence="1">
    <location>
        <begin position="622"/>
        <end position="743"/>
    </location>
</feature>
<feature type="domain" description="Copine C-terminal" evidence="2">
    <location>
        <begin position="434"/>
        <end position="591"/>
    </location>
</feature>
<dbReference type="GO" id="GO:0005544">
    <property type="term" value="F:calcium-dependent phospholipid binding"/>
    <property type="evidence" value="ECO:0007669"/>
    <property type="project" value="InterPro"/>
</dbReference>
<evidence type="ECO:0000256" key="1">
    <source>
        <dbReference type="SAM" id="MobiDB-lite"/>
    </source>
</evidence>
<gene>
    <name evidence="3" type="ORF">PBRA_001176</name>
</gene>
<dbReference type="OrthoDB" id="5855668at2759"/>
<organism evidence="3 4">
    <name type="scientific">Plasmodiophora brassicae</name>
    <name type="common">Clubroot disease agent</name>
    <dbReference type="NCBI Taxonomy" id="37360"/>
    <lineage>
        <taxon>Eukaryota</taxon>
        <taxon>Sar</taxon>
        <taxon>Rhizaria</taxon>
        <taxon>Endomyxa</taxon>
        <taxon>Phytomyxea</taxon>
        <taxon>Plasmodiophorida</taxon>
        <taxon>Plasmodiophoridae</taxon>
        <taxon>Plasmodiophora</taxon>
    </lineage>
</organism>
<reference evidence="3 4" key="1">
    <citation type="submission" date="2015-02" db="EMBL/GenBank/DDBJ databases">
        <authorList>
            <person name="Chooi Y.-H."/>
        </authorList>
    </citation>
    <scope>NUCLEOTIDE SEQUENCE [LARGE SCALE GENOMIC DNA]</scope>
    <source>
        <strain evidence="3">E3</strain>
    </source>
</reference>
<dbReference type="PANTHER" id="PTHR10857">
    <property type="entry name" value="COPINE"/>
    <property type="match status" value="1"/>
</dbReference>
<proteinExistence type="predicted"/>
<evidence type="ECO:0000259" key="2">
    <source>
        <dbReference type="Pfam" id="PF07002"/>
    </source>
</evidence>
<feature type="compositionally biased region" description="Basic and acidic residues" evidence="1">
    <location>
        <begin position="668"/>
        <end position="683"/>
    </location>
</feature>
<dbReference type="InterPro" id="IPR045052">
    <property type="entry name" value="Copine"/>
</dbReference>
<accession>A0A0G4IW29</accession>
<dbReference type="Pfam" id="PF07002">
    <property type="entry name" value="Copine"/>
    <property type="match status" value="1"/>
</dbReference>
<dbReference type="PANTHER" id="PTHR10857:SF106">
    <property type="entry name" value="C2 DOMAIN-CONTAINING PROTEIN"/>
    <property type="match status" value="1"/>
</dbReference>
<keyword evidence="4" id="KW-1185">Reference proteome</keyword>
<name>A0A0G4IW29_PLABS</name>
<dbReference type="Proteomes" id="UP000039324">
    <property type="component" value="Unassembled WGS sequence"/>
</dbReference>
<evidence type="ECO:0000313" key="4">
    <source>
        <dbReference type="Proteomes" id="UP000039324"/>
    </source>
</evidence>
<sequence length="838" mass="90425">LCAAAQPAMAAPAAKSDDQWAARTTLTLTVEAMNIPSSTPYLVAAVICGDLHLQSSEVVGLCNVSANEMGRVHFQPSIEFPLEFASRQQICVRLYSATTKDKQPAVTSIEDRMAALSPNMFADMVVPVMEMLRDASIEPDAFDPALQTGFKRPLRTVVPGVSDEAPSISIQWREVHHNTRVVNLLLSAALVGNRFTCVDRALKTRVRTRLQVLRQHGGTDADKTWRRIVDTDPVAGFEPSWFIERIAEDEITPDPGDSLCVKLWRDAGASRLLLGDAFVRRRAVVKLFTELEARQRGSLTGATKASGQRMSIFDATEKMTPSTLSIKLRSPSDETQVAADVTLEIARINRAFTIFEYITAGMMLDLTIAIDAHAPGVGTGLARAANANPCLMALDPIVHLLAPHCSRICPIGFNGALPDEPGNGGFFQFRVPGADSSGLVGTWDDLVDAYGATMAAVERGRERNAAPLVDCAVQGVRPMTGESQAYAVLIIVTGGAFGDMAAFRTAVSEASTRPLSVVIIGIPPTKLSPAEFDAFRKLVDAPAQDGDARSIVQFTTAAIESQGELQRQSRGIMVELEAQILAFMIQNRIKPLLVKPLLDRPTPVEPPSRPAATGSLGRAAIADQMRSPVSRAPSLSRQRSDSDRMTLPGQNPTTDATTDVRVQATGSAHHESEDSRRESRVSFHEGPPPPLSSIRKPSMRDDSTSTNETNASRKKTLRHASDEGGSSEAAFPDNASQASARTNATTATVAMMAKNGTEMRDAVDRKLAADAREWRHKSSALLDTLLQSNVAYQAVVRARKQRYIPPKVVERKTIADKAREAVAAAAVASTSSQPDNER</sequence>
<protein>
    <recommendedName>
        <fullName evidence="2">Copine C-terminal domain-containing protein</fullName>
    </recommendedName>
</protein>
<dbReference type="InterPro" id="IPR010734">
    <property type="entry name" value="Copine_C"/>
</dbReference>
<dbReference type="AlphaFoldDB" id="A0A0G4IW29"/>
<dbReference type="GO" id="GO:0071277">
    <property type="term" value="P:cellular response to calcium ion"/>
    <property type="evidence" value="ECO:0007669"/>
    <property type="project" value="TreeGrafter"/>
</dbReference>
<feature type="compositionally biased region" description="Polar residues" evidence="1">
    <location>
        <begin position="648"/>
        <end position="657"/>
    </location>
</feature>
<dbReference type="STRING" id="37360.A0A0G4IW29"/>